<protein>
    <submittedName>
        <fullName evidence="1">Uncharacterized protein</fullName>
    </submittedName>
</protein>
<organism evidence="1 2">
    <name type="scientific">Nesidiocoris tenuis</name>
    <dbReference type="NCBI Taxonomy" id="355587"/>
    <lineage>
        <taxon>Eukaryota</taxon>
        <taxon>Metazoa</taxon>
        <taxon>Ecdysozoa</taxon>
        <taxon>Arthropoda</taxon>
        <taxon>Hexapoda</taxon>
        <taxon>Insecta</taxon>
        <taxon>Pterygota</taxon>
        <taxon>Neoptera</taxon>
        <taxon>Paraneoptera</taxon>
        <taxon>Hemiptera</taxon>
        <taxon>Heteroptera</taxon>
        <taxon>Panheteroptera</taxon>
        <taxon>Cimicomorpha</taxon>
        <taxon>Miridae</taxon>
        <taxon>Dicyphina</taxon>
        <taxon>Nesidiocoris</taxon>
    </lineage>
</organism>
<dbReference type="Proteomes" id="UP000479000">
    <property type="component" value="Unassembled WGS sequence"/>
</dbReference>
<evidence type="ECO:0000313" key="1">
    <source>
        <dbReference type="EMBL" id="CAB0003367.1"/>
    </source>
</evidence>
<name>A0A6H5GHZ4_9HEMI</name>
<dbReference type="AlphaFoldDB" id="A0A6H5GHZ4"/>
<dbReference type="EMBL" id="CADCXU010013458">
    <property type="protein sequence ID" value="CAB0003367.1"/>
    <property type="molecule type" value="Genomic_DNA"/>
</dbReference>
<reference evidence="1 2" key="1">
    <citation type="submission" date="2020-02" db="EMBL/GenBank/DDBJ databases">
        <authorList>
            <person name="Ferguson B K."/>
        </authorList>
    </citation>
    <scope>NUCLEOTIDE SEQUENCE [LARGE SCALE GENOMIC DNA]</scope>
</reference>
<keyword evidence="2" id="KW-1185">Reference proteome</keyword>
<proteinExistence type="predicted"/>
<sequence length="106" mass="11928">MNSPNREKIGTKKGVVSDCVSTQKWQRLLFNGITRIRPILRRILFDSEDLECTGVTSVPSPQIRVPFPYENQSTLIFKDFFFLGAVQNSTKGGTRGGHNDYTPAVH</sequence>
<gene>
    <name evidence="1" type="ORF">NTEN_LOCUS8914</name>
</gene>
<evidence type="ECO:0000313" key="2">
    <source>
        <dbReference type="Proteomes" id="UP000479000"/>
    </source>
</evidence>
<accession>A0A6H5GHZ4</accession>